<keyword evidence="1" id="KW-0732">Signal</keyword>
<protein>
    <submittedName>
        <fullName evidence="3">FxDxF family PEP-CTERM protein</fullName>
    </submittedName>
</protein>
<dbReference type="EMBL" id="JAVBIK010000001">
    <property type="protein sequence ID" value="MDT7518794.1"/>
    <property type="molecule type" value="Genomic_DNA"/>
</dbReference>
<feature type="signal peptide" evidence="1">
    <location>
        <begin position="1"/>
        <end position="22"/>
    </location>
</feature>
<feature type="chain" id="PRO_5045411543" evidence="1">
    <location>
        <begin position="23"/>
        <end position="165"/>
    </location>
</feature>
<organism evidence="3 4">
    <name type="scientific">Rhodoferax potami</name>
    <dbReference type="NCBI Taxonomy" id="3068338"/>
    <lineage>
        <taxon>Bacteria</taxon>
        <taxon>Pseudomonadati</taxon>
        <taxon>Pseudomonadota</taxon>
        <taxon>Betaproteobacteria</taxon>
        <taxon>Burkholderiales</taxon>
        <taxon>Comamonadaceae</taxon>
        <taxon>Rhodoferax</taxon>
    </lineage>
</organism>
<dbReference type="InterPro" id="IPR013424">
    <property type="entry name" value="Ice-binding_C"/>
</dbReference>
<dbReference type="NCBIfam" id="TIGR02595">
    <property type="entry name" value="PEP_CTERM"/>
    <property type="match status" value="1"/>
</dbReference>
<dbReference type="Proteomes" id="UP001321700">
    <property type="component" value="Unassembled WGS sequence"/>
</dbReference>
<name>A0ABU3KLY2_9BURK</name>
<sequence>MKKTIQTIAAAALLATAASSHAAGASATFEEAINGAFTESFVVTPSVTNKLILRVTGLASQFSALSASLWSGATQIGTFSSNSVNGNRLVVISDGANGAFSLSAGQAYTLKVTGISSALPNTAIGTVAATYGTVSAVPEPETFALLLAGLGLVGVAAKRGRQKSA</sequence>
<feature type="domain" description="Ice-binding protein C-terminal" evidence="2">
    <location>
        <begin position="136"/>
        <end position="159"/>
    </location>
</feature>
<evidence type="ECO:0000313" key="4">
    <source>
        <dbReference type="Proteomes" id="UP001321700"/>
    </source>
</evidence>
<evidence type="ECO:0000313" key="3">
    <source>
        <dbReference type="EMBL" id="MDT7518794.1"/>
    </source>
</evidence>
<proteinExistence type="predicted"/>
<dbReference type="Pfam" id="PF07589">
    <property type="entry name" value="PEP-CTERM"/>
    <property type="match status" value="1"/>
</dbReference>
<evidence type="ECO:0000259" key="2">
    <source>
        <dbReference type="Pfam" id="PF07589"/>
    </source>
</evidence>
<evidence type="ECO:0000256" key="1">
    <source>
        <dbReference type="SAM" id="SignalP"/>
    </source>
</evidence>
<keyword evidence="4" id="KW-1185">Reference proteome</keyword>
<gene>
    <name evidence="3" type="ORF">RAE19_08755</name>
</gene>
<reference evidence="3 4" key="1">
    <citation type="submission" date="2023-08" db="EMBL/GenBank/DDBJ databases">
        <title>Rhodoferax potami sp. nov. and Rhodoferax mekongensis sp. nov., isolated from the Mekong River in Thailand.</title>
        <authorList>
            <person name="Kitikhun S."/>
            <person name="Charoenyingcharoen P."/>
            <person name="Siriarchawattana P."/>
            <person name="Likhitrattanapisal S."/>
            <person name="Nilsakha T."/>
            <person name="Chanpet A."/>
            <person name="Rattanawaree P."/>
            <person name="Ingsriswang S."/>
        </authorList>
    </citation>
    <scope>NUCLEOTIDE SEQUENCE [LARGE SCALE GENOMIC DNA]</scope>
    <source>
        <strain evidence="3 4">TBRC 17660</strain>
    </source>
</reference>
<accession>A0ABU3KLY2</accession>
<comment type="caution">
    <text evidence="3">The sequence shown here is derived from an EMBL/GenBank/DDBJ whole genome shotgun (WGS) entry which is preliminary data.</text>
</comment>
<dbReference type="NCBIfam" id="NF038126">
    <property type="entry name" value="PEP_CTERM_FxDxF"/>
    <property type="match status" value="1"/>
</dbReference>